<accession>A0A9P0AWL6</accession>
<dbReference type="InterPro" id="IPR050092">
    <property type="entry name" value="RNase_H"/>
</dbReference>
<dbReference type="InterPro" id="IPR002156">
    <property type="entry name" value="RNaseH_domain"/>
</dbReference>
<dbReference type="PROSITE" id="PS50879">
    <property type="entry name" value="RNASE_H_1"/>
    <property type="match status" value="1"/>
</dbReference>
<comment type="similarity">
    <text evidence="1">Belongs to the RNase H family.</text>
</comment>
<dbReference type="Proteomes" id="UP001154078">
    <property type="component" value="Chromosome 10"/>
</dbReference>
<evidence type="ECO:0000313" key="5">
    <source>
        <dbReference type="Proteomes" id="UP001154078"/>
    </source>
</evidence>
<evidence type="ECO:0000256" key="2">
    <source>
        <dbReference type="SAM" id="Coils"/>
    </source>
</evidence>
<feature type="domain" description="RNase H type-1" evidence="3">
    <location>
        <begin position="131"/>
        <end position="277"/>
    </location>
</feature>
<dbReference type="PANTHER" id="PTHR10642">
    <property type="entry name" value="RIBONUCLEASE H1"/>
    <property type="match status" value="1"/>
</dbReference>
<name>A0A9P0AWL6_BRAAE</name>
<protein>
    <recommendedName>
        <fullName evidence="3">RNase H type-1 domain-containing protein</fullName>
    </recommendedName>
</protein>
<organism evidence="4 5">
    <name type="scientific">Brassicogethes aeneus</name>
    <name type="common">Rape pollen beetle</name>
    <name type="synonym">Meligethes aeneus</name>
    <dbReference type="NCBI Taxonomy" id="1431903"/>
    <lineage>
        <taxon>Eukaryota</taxon>
        <taxon>Metazoa</taxon>
        <taxon>Ecdysozoa</taxon>
        <taxon>Arthropoda</taxon>
        <taxon>Hexapoda</taxon>
        <taxon>Insecta</taxon>
        <taxon>Pterygota</taxon>
        <taxon>Neoptera</taxon>
        <taxon>Endopterygota</taxon>
        <taxon>Coleoptera</taxon>
        <taxon>Polyphaga</taxon>
        <taxon>Cucujiformia</taxon>
        <taxon>Nitidulidae</taxon>
        <taxon>Meligethinae</taxon>
        <taxon>Brassicogethes</taxon>
    </lineage>
</organism>
<dbReference type="GO" id="GO:0004523">
    <property type="term" value="F:RNA-DNA hybrid ribonuclease activity"/>
    <property type="evidence" value="ECO:0007669"/>
    <property type="project" value="InterPro"/>
</dbReference>
<dbReference type="GO" id="GO:0043137">
    <property type="term" value="P:DNA replication, removal of RNA primer"/>
    <property type="evidence" value="ECO:0007669"/>
    <property type="project" value="TreeGrafter"/>
</dbReference>
<feature type="coiled-coil region" evidence="2">
    <location>
        <begin position="32"/>
        <end position="59"/>
    </location>
</feature>
<evidence type="ECO:0000313" key="4">
    <source>
        <dbReference type="EMBL" id="CAH0548998.1"/>
    </source>
</evidence>
<dbReference type="FunFam" id="3.30.420.10:FF:000115">
    <property type="entry name" value="Ribonuclease H"/>
    <property type="match status" value="1"/>
</dbReference>
<dbReference type="CDD" id="cd09280">
    <property type="entry name" value="RNase_HI_eukaryote_like"/>
    <property type="match status" value="1"/>
</dbReference>
<dbReference type="Pfam" id="PF00075">
    <property type="entry name" value="RNase_H"/>
    <property type="match status" value="1"/>
</dbReference>
<dbReference type="InterPro" id="IPR012337">
    <property type="entry name" value="RNaseH-like_sf"/>
</dbReference>
<dbReference type="AlphaFoldDB" id="A0A9P0AWL6"/>
<evidence type="ECO:0000256" key="1">
    <source>
        <dbReference type="ARBA" id="ARBA00005300"/>
    </source>
</evidence>
<dbReference type="Gene3D" id="3.30.420.10">
    <property type="entry name" value="Ribonuclease H-like superfamily/Ribonuclease H"/>
    <property type="match status" value="1"/>
</dbReference>
<keyword evidence="2" id="KW-0175">Coiled coil</keyword>
<gene>
    <name evidence="4" type="ORF">MELIAE_LOCUS2314</name>
</gene>
<dbReference type="OrthoDB" id="407198at2759"/>
<dbReference type="PANTHER" id="PTHR10642:SF31">
    <property type="entry name" value="RIBONUCLEASE H1"/>
    <property type="match status" value="1"/>
</dbReference>
<reference evidence="4" key="1">
    <citation type="submission" date="2021-12" db="EMBL/GenBank/DDBJ databases">
        <authorList>
            <person name="King R."/>
        </authorList>
    </citation>
    <scope>NUCLEOTIDE SEQUENCE</scope>
</reference>
<dbReference type="EMBL" id="OV121141">
    <property type="protein sequence ID" value="CAH0548998.1"/>
    <property type="molecule type" value="Genomic_DNA"/>
</dbReference>
<keyword evidence="5" id="KW-1185">Reference proteome</keyword>
<dbReference type="GO" id="GO:0003676">
    <property type="term" value="F:nucleic acid binding"/>
    <property type="evidence" value="ECO:0007669"/>
    <property type="project" value="InterPro"/>
</dbReference>
<dbReference type="SUPFAM" id="SSF53098">
    <property type="entry name" value="Ribonuclease H-like"/>
    <property type="match status" value="1"/>
</dbReference>
<proteinExistence type="inferred from homology"/>
<dbReference type="InterPro" id="IPR036397">
    <property type="entry name" value="RNaseH_sf"/>
</dbReference>
<sequence length="282" mass="31379">MTANLPIVCVFNGFFSRIIPRFLNFSFKNIMEDAKSLQVSALERRLDEAERRAGLLAREIKAIRYKINQLRSLPSLSSSASTTARTTETATTSNFIDLSNTLACSTSGVRRQAESNGTENVVNKRAKLSENSDKVIVYVDGACENNGKLNAKAGFGVWFGHGDERNISKPVNGRPTNNTAEIQACIAAIECCLQKGQKNIHIKTDSEFTINCMTKWIKGWKKKNWKKANGEPVINKTDLETLDKLCAQSNVQWEHVRGHRGIEGNEEADKLARLGAQNYKPN</sequence>
<evidence type="ECO:0000259" key="3">
    <source>
        <dbReference type="PROSITE" id="PS50879"/>
    </source>
</evidence>